<evidence type="ECO:0000313" key="2">
    <source>
        <dbReference type="Proteomes" id="UP000266272"/>
    </source>
</evidence>
<keyword evidence="2" id="KW-1185">Reference proteome</keyword>
<dbReference type="AlphaFoldDB" id="A0A395NEP6"/>
<proteinExistence type="predicted"/>
<name>A0A395NEP6_TRIAR</name>
<dbReference type="EMBL" id="PXOA01000550">
    <property type="protein sequence ID" value="RFU74297.1"/>
    <property type="molecule type" value="Genomic_DNA"/>
</dbReference>
<comment type="caution">
    <text evidence="1">The sequence shown here is derived from an EMBL/GenBank/DDBJ whole genome shotgun (WGS) entry which is preliminary data.</text>
</comment>
<organism evidence="1 2">
    <name type="scientific">Trichoderma arundinaceum</name>
    <dbReference type="NCBI Taxonomy" id="490622"/>
    <lineage>
        <taxon>Eukaryota</taxon>
        <taxon>Fungi</taxon>
        <taxon>Dikarya</taxon>
        <taxon>Ascomycota</taxon>
        <taxon>Pezizomycotina</taxon>
        <taxon>Sordariomycetes</taxon>
        <taxon>Hypocreomycetidae</taxon>
        <taxon>Hypocreales</taxon>
        <taxon>Hypocreaceae</taxon>
        <taxon>Trichoderma</taxon>
    </lineage>
</organism>
<dbReference type="Proteomes" id="UP000266272">
    <property type="component" value="Unassembled WGS sequence"/>
</dbReference>
<protein>
    <submittedName>
        <fullName evidence="1">Uncharacterized protein</fullName>
    </submittedName>
</protein>
<gene>
    <name evidence="1" type="ORF">TARUN_7924</name>
</gene>
<accession>A0A395NEP6</accession>
<dbReference type="OrthoDB" id="4398476at2759"/>
<sequence>MNNNITDTPVDFVKRWIQQQTKLHLPPTWNGGWERWAQGQIALFMEDQNGYQVWTERNIYLNHPAYAVDLEFRKPAGVNGVRKFLELKCYSEVNNDSAQRFITRVLEDFDKISQQRLTTGVPNEPNARGSRLWVIGIAQQQFRHAIETSGTGNANWQLFRREEVKGAGIGGGRGTFDIWYWSCVNNN</sequence>
<evidence type="ECO:0000313" key="1">
    <source>
        <dbReference type="EMBL" id="RFU74297.1"/>
    </source>
</evidence>
<reference evidence="1 2" key="1">
    <citation type="journal article" date="2018" name="PLoS Pathog.">
        <title>Evolution of structural diversity of trichothecenes, a family of toxins produced by plant pathogenic and entomopathogenic fungi.</title>
        <authorList>
            <person name="Proctor R.H."/>
            <person name="McCormick S.P."/>
            <person name="Kim H.S."/>
            <person name="Cardoza R.E."/>
            <person name="Stanley A.M."/>
            <person name="Lindo L."/>
            <person name="Kelly A."/>
            <person name="Brown D.W."/>
            <person name="Lee T."/>
            <person name="Vaughan M.M."/>
            <person name="Alexander N.J."/>
            <person name="Busman M."/>
            <person name="Gutierrez S."/>
        </authorList>
    </citation>
    <scope>NUCLEOTIDE SEQUENCE [LARGE SCALE GENOMIC DNA]</scope>
    <source>
        <strain evidence="1 2">IBT 40837</strain>
    </source>
</reference>